<evidence type="ECO:0000259" key="16">
    <source>
        <dbReference type="PROSITE" id="PS50002"/>
    </source>
</evidence>
<dbReference type="SMART" id="SM00326">
    <property type="entry name" value="SH3"/>
    <property type="match status" value="3"/>
</dbReference>
<feature type="domain" description="SH3" evidence="16">
    <location>
        <begin position="386"/>
        <end position="449"/>
    </location>
</feature>
<evidence type="ECO:0000256" key="8">
    <source>
        <dbReference type="ARBA" id="ARBA00022583"/>
    </source>
</evidence>
<dbReference type="GO" id="GO:0003779">
    <property type="term" value="F:actin binding"/>
    <property type="evidence" value="ECO:0007669"/>
    <property type="project" value="UniProtKB-KW"/>
</dbReference>
<feature type="compositionally biased region" description="Basic and acidic residues" evidence="15">
    <location>
        <begin position="663"/>
        <end position="689"/>
    </location>
</feature>
<keyword evidence="12" id="KW-0009">Actin-binding</keyword>
<feature type="compositionally biased region" description="Low complexity" evidence="15">
    <location>
        <begin position="1149"/>
        <end position="1179"/>
    </location>
</feature>
<evidence type="ECO:0000256" key="11">
    <source>
        <dbReference type="ARBA" id="ARBA00023136"/>
    </source>
</evidence>
<keyword evidence="6 14" id="KW-0728">SH3 domain</keyword>
<feature type="compositionally biased region" description="Low complexity" evidence="15">
    <location>
        <begin position="793"/>
        <end position="802"/>
    </location>
</feature>
<feature type="region of interest" description="Disordered" evidence="15">
    <location>
        <begin position="1149"/>
        <end position="1188"/>
    </location>
</feature>
<dbReference type="STRING" id="578459.A0A194S6W4"/>
<keyword evidence="9" id="KW-0677">Repeat</keyword>
<evidence type="ECO:0000256" key="13">
    <source>
        <dbReference type="ARBA" id="ARBA00023212"/>
    </source>
</evidence>
<feature type="compositionally biased region" description="Pro residues" evidence="15">
    <location>
        <begin position="927"/>
        <end position="947"/>
    </location>
</feature>
<evidence type="ECO:0000313" key="17">
    <source>
        <dbReference type="EMBL" id="KPV75156.1"/>
    </source>
</evidence>
<comment type="similarity">
    <text evidence="4">Belongs to the SLA1 family.</text>
</comment>
<dbReference type="OMA" id="FFLQAGC"/>
<dbReference type="CDD" id="cd11773">
    <property type="entry name" value="SH3_Sla1p_1"/>
    <property type="match status" value="1"/>
</dbReference>
<dbReference type="Gene3D" id="1.10.150.50">
    <property type="entry name" value="Transcription Factor, Ets-1"/>
    <property type="match status" value="1"/>
</dbReference>
<proteinExistence type="inferred from homology"/>
<dbReference type="InterPro" id="IPR013761">
    <property type="entry name" value="SAM/pointed_sf"/>
</dbReference>
<name>A0A194S6W4_RHOGW</name>
<feature type="compositionally biased region" description="Low complexity" evidence="15">
    <location>
        <begin position="948"/>
        <end position="960"/>
    </location>
</feature>
<feature type="region of interest" description="Disordered" evidence="15">
    <location>
        <begin position="439"/>
        <end position="601"/>
    </location>
</feature>
<comment type="subcellular location">
    <subcellularLocation>
        <location evidence="3">Cell membrane</location>
        <topology evidence="3">Peripheral membrane protein</topology>
        <orientation evidence="3">Cytoplasmic side</orientation>
    </subcellularLocation>
    <subcellularLocation>
        <location evidence="2">Cytoplasm</location>
        <location evidence="2">Cytoskeleton</location>
        <location evidence="2">Actin patch</location>
    </subcellularLocation>
    <subcellularLocation>
        <location evidence="1">Endosome membrane</location>
        <topology evidence="1">Peripheral membrane protein</topology>
        <orientation evidence="1">Cytoplasmic side</orientation>
    </subcellularLocation>
</comment>
<keyword evidence="18" id="KW-1185">Reference proteome</keyword>
<organism evidence="17 18">
    <name type="scientific">Rhodotorula graminis (strain WP1)</name>
    <dbReference type="NCBI Taxonomy" id="578459"/>
    <lineage>
        <taxon>Eukaryota</taxon>
        <taxon>Fungi</taxon>
        <taxon>Dikarya</taxon>
        <taxon>Basidiomycota</taxon>
        <taxon>Pucciniomycotina</taxon>
        <taxon>Microbotryomycetes</taxon>
        <taxon>Sporidiobolales</taxon>
        <taxon>Sporidiobolaceae</taxon>
        <taxon>Rhodotorula</taxon>
    </lineage>
</organism>
<sequence length="1325" mass="138515">MATHLALSRVEFEYEAQTDDELSVYEDQLVFVLEDDDPDWHKVKVKNPDPSAPAQVGLVPASYLVPVSAIRTTTALYDYEPALDAATGQLENDEEMYVAEGEQLDLLEEEGDWVLCRKTDGTKGVGFVPATYIEGGEGAEEAGAVDGDEYQHETQGYGHAEDEDEEDDDTATYAAPAAAAAVVGAGAAAVAGDIKTWSVTMLDAKKKKKKGTLGVGNGALFFASESDKTPVQQYSLSTLSDMTTEKHKHLHLTFPAADGELHFVIGDKSTFDDIVAKVEEGRDGGAAASSSGVPPPPALPGSNGAGGAPAPPPPPPPPPAPPVGSAYIPPPPPIRSNSSAASALPPPPIRSAKAAPPSPAAVASPPAAPTPPPVARAVPAPPPAAAQQGNAVALYDFESQGDDELSLAEGERVVFIVGGSDDAEWAKVRRIATGEEGVVPVSYIEIDEGAETAAPSPPPPPPAPAAPAPPPIRSTAGSSLAMPPPPIRANTRTREDAEDAEVLRAQLEADKRAQKDRERRAEKERRAERERRDRLKSQPSARPIPVPATRDDVPSDDDDLAPPPPLAARPSKSASGGGGGGGDKKRDIKKPNLARTRVWKDRTGQFKVEAEFLGLNGQKIRLHKVNGVIIEVPLEKMSNEDATYIRQLQSGAGGSSSRSSSSARRDDSDAARRERRAEREARHASRSEAVKGVVTVTKPSSGSNGAPKRRSDFDWFDFFLQAGCDMDNCTRYARNADNEGFDEHLIPDLEDSNLRSLGLKEGDIIRVKRHIKDKFGGGGGGKGPSLPDKDGSARPSSSSAPVSDERQAQIDADHELAQRLSRGEPLPPAAPGLFSSGPEGTLKPRRGRRNTAASATSVNSNALTAAASELEKNRGSSPAQQQQQRVASPSPETETRKRSSSTIPVHGGFDDDAWDIKPSASKAASPAPSPAPAPPKAPSPPPAPAPLVPATTSSSSTTKPAESESKDSGLTYNDGLLAGLSLGASTRNNASSPSPLQQTPQQTGYSSARGPIPPVAANQGLLAPLQPMRTGVPVGGLQAQNTGFFPGATTIGVMPMHTGFSGGMMSQPTGFAGMTSPMGMQPTGFAPQPTGFSAQPTGFMQPQATGFMPSQQTGFGGGFGGGGFGAQPTGFAPQQTGFGAQQTGFMQPQATGFGQQQQQQQQPVQFNPLPPSSSSGPSSNTVASTGATHNAPTNVFAAMKDGTFAAGKTHLPPQDETRYDALRAQPTGFAQQPPQQQQMGMGMGGMAGGMGMPMGMGFGGGQMPQMTGFMPQQQQQPYGYQQLVRTPSSALVQISHFFPPDRIPLPRPTLSPLSHVMSKCSVPLS</sequence>
<dbReference type="SUPFAM" id="SSF50044">
    <property type="entry name" value="SH3-domain"/>
    <property type="match status" value="3"/>
</dbReference>
<keyword evidence="8" id="KW-0254">Endocytosis</keyword>
<feature type="region of interest" description="Disordered" evidence="15">
    <location>
        <begin position="772"/>
        <end position="1011"/>
    </location>
</feature>
<dbReference type="GO" id="GO:0006897">
    <property type="term" value="P:endocytosis"/>
    <property type="evidence" value="ECO:0007669"/>
    <property type="project" value="UniProtKB-KW"/>
</dbReference>
<dbReference type="Pfam" id="PF03983">
    <property type="entry name" value="SHD1"/>
    <property type="match status" value="1"/>
</dbReference>
<feature type="region of interest" description="Disordered" evidence="15">
    <location>
        <begin position="282"/>
        <end position="388"/>
    </location>
</feature>
<dbReference type="EMBL" id="KQ474078">
    <property type="protein sequence ID" value="KPV75156.1"/>
    <property type="molecule type" value="Genomic_DNA"/>
</dbReference>
<dbReference type="GO" id="GO:0030479">
    <property type="term" value="C:actin cortical patch"/>
    <property type="evidence" value="ECO:0007669"/>
    <property type="project" value="UniProtKB-SubCell"/>
</dbReference>
<evidence type="ECO:0000256" key="6">
    <source>
        <dbReference type="ARBA" id="ARBA00022443"/>
    </source>
</evidence>
<dbReference type="InterPro" id="IPR013182">
    <property type="entry name" value="DUF1720"/>
</dbReference>
<dbReference type="Pfam" id="PF08226">
    <property type="entry name" value="DUF1720"/>
    <property type="match status" value="1"/>
</dbReference>
<feature type="compositionally biased region" description="Polar residues" evidence="15">
    <location>
        <begin position="875"/>
        <end position="892"/>
    </location>
</feature>
<evidence type="ECO:0000256" key="10">
    <source>
        <dbReference type="ARBA" id="ARBA00022753"/>
    </source>
</evidence>
<dbReference type="GO" id="GO:0010008">
    <property type="term" value="C:endosome membrane"/>
    <property type="evidence" value="ECO:0007669"/>
    <property type="project" value="UniProtKB-SubCell"/>
</dbReference>
<feature type="compositionally biased region" description="Low complexity" evidence="15">
    <location>
        <begin position="350"/>
        <end position="365"/>
    </location>
</feature>
<dbReference type="InterPro" id="IPR001452">
    <property type="entry name" value="SH3_domain"/>
</dbReference>
<evidence type="ECO:0000256" key="9">
    <source>
        <dbReference type="ARBA" id="ARBA00022737"/>
    </source>
</evidence>
<dbReference type="InterPro" id="IPR035800">
    <property type="entry name" value="Sla1_SH3_1"/>
</dbReference>
<feature type="compositionally biased region" description="Pro residues" evidence="15">
    <location>
        <begin position="309"/>
        <end position="334"/>
    </location>
</feature>
<dbReference type="Pfam" id="PF14604">
    <property type="entry name" value="SH3_9"/>
    <property type="match status" value="1"/>
</dbReference>
<dbReference type="PANTHER" id="PTHR15735">
    <property type="entry name" value="FCH AND DOUBLE SH3 DOMAINS PROTEIN"/>
    <property type="match status" value="1"/>
</dbReference>
<dbReference type="Gene3D" id="2.30.30.700">
    <property type="entry name" value="SLA1 homology domain 1"/>
    <property type="match status" value="1"/>
</dbReference>
<feature type="compositionally biased region" description="Basic and acidic residues" evidence="15">
    <location>
        <begin position="507"/>
        <end position="536"/>
    </location>
</feature>
<gene>
    <name evidence="17" type="ORF">RHOBADRAFT_53174</name>
</gene>
<protein>
    <recommendedName>
        <fullName evidence="5">Actin cytoskeleton-regulatory complex protein SLA1</fullName>
    </recommendedName>
</protein>
<dbReference type="PROSITE" id="PS50002">
    <property type="entry name" value="SH3"/>
    <property type="match status" value="2"/>
</dbReference>
<dbReference type="Pfam" id="PF24081">
    <property type="entry name" value="PH_SLA1"/>
    <property type="match status" value="1"/>
</dbReference>
<keyword evidence="13" id="KW-0206">Cytoskeleton</keyword>
<feature type="compositionally biased region" description="Pro residues" evidence="15">
    <location>
        <begin position="455"/>
        <end position="472"/>
    </location>
</feature>
<dbReference type="Proteomes" id="UP000053890">
    <property type="component" value="Unassembled WGS sequence"/>
</dbReference>
<feature type="compositionally biased region" description="Low complexity" evidence="15">
    <location>
        <begin position="850"/>
        <end position="868"/>
    </location>
</feature>
<feature type="domain" description="SH3" evidence="16">
    <location>
        <begin position="3"/>
        <end position="69"/>
    </location>
</feature>
<evidence type="ECO:0000256" key="4">
    <source>
        <dbReference type="ARBA" id="ARBA00007948"/>
    </source>
</evidence>
<keyword evidence="10" id="KW-0967">Endosome</keyword>
<dbReference type="GeneID" id="28977155"/>
<feature type="compositionally biased region" description="Basic and acidic residues" evidence="15">
    <location>
        <begin position="803"/>
        <end position="817"/>
    </location>
</feature>
<evidence type="ECO:0000256" key="3">
    <source>
        <dbReference type="ARBA" id="ARBA00004413"/>
    </source>
</evidence>
<reference evidence="17 18" key="1">
    <citation type="journal article" date="2015" name="Front. Microbiol.">
        <title>Genome sequence of the plant growth promoting endophytic yeast Rhodotorula graminis WP1.</title>
        <authorList>
            <person name="Firrincieli A."/>
            <person name="Otillar R."/>
            <person name="Salamov A."/>
            <person name="Schmutz J."/>
            <person name="Khan Z."/>
            <person name="Redman R.S."/>
            <person name="Fleck N.D."/>
            <person name="Lindquist E."/>
            <person name="Grigoriev I.V."/>
            <person name="Doty S.L."/>
        </authorList>
    </citation>
    <scope>NUCLEOTIDE SEQUENCE [LARGE SCALE GENOMIC DNA]</scope>
    <source>
        <strain evidence="17 18">WP1</strain>
    </source>
</reference>
<feature type="region of interest" description="Disordered" evidence="15">
    <location>
        <begin position="649"/>
        <end position="707"/>
    </location>
</feature>
<keyword evidence="7" id="KW-0963">Cytoplasm</keyword>
<evidence type="ECO:0000313" key="18">
    <source>
        <dbReference type="Proteomes" id="UP000053890"/>
    </source>
</evidence>
<evidence type="ECO:0000256" key="15">
    <source>
        <dbReference type="SAM" id="MobiDB-lite"/>
    </source>
</evidence>
<dbReference type="GO" id="GO:0005886">
    <property type="term" value="C:plasma membrane"/>
    <property type="evidence" value="ECO:0007669"/>
    <property type="project" value="UniProtKB-SubCell"/>
</dbReference>
<evidence type="ECO:0000256" key="14">
    <source>
        <dbReference type="PROSITE-ProRule" id="PRU00192"/>
    </source>
</evidence>
<dbReference type="PANTHER" id="PTHR15735:SF21">
    <property type="entry name" value="PROTEIN NERVOUS WRECK"/>
    <property type="match status" value="1"/>
</dbReference>
<dbReference type="InterPro" id="IPR056996">
    <property type="entry name" value="PH_SLA1"/>
</dbReference>
<dbReference type="GO" id="GO:0042802">
    <property type="term" value="F:identical protein binding"/>
    <property type="evidence" value="ECO:0007669"/>
    <property type="project" value="InterPro"/>
</dbReference>
<dbReference type="InterPro" id="IPR007131">
    <property type="entry name" value="SHD1"/>
</dbReference>
<feature type="compositionally biased region" description="Low complexity" evidence="15">
    <location>
        <begin position="975"/>
        <end position="1003"/>
    </location>
</feature>
<dbReference type="InterPro" id="IPR036028">
    <property type="entry name" value="SH3-like_dom_sf"/>
</dbReference>
<dbReference type="GO" id="GO:0043130">
    <property type="term" value="F:ubiquitin binding"/>
    <property type="evidence" value="ECO:0007669"/>
    <property type="project" value="InterPro"/>
</dbReference>
<evidence type="ECO:0000256" key="7">
    <source>
        <dbReference type="ARBA" id="ARBA00022490"/>
    </source>
</evidence>
<keyword evidence="11" id="KW-0472">Membrane</keyword>
<evidence type="ECO:0000256" key="12">
    <source>
        <dbReference type="ARBA" id="ARBA00023203"/>
    </source>
</evidence>
<feature type="compositionally biased region" description="Pro residues" evidence="15">
    <location>
        <begin position="366"/>
        <end position="384"/>
    </location>
</feature>
<accession>A0A194S6W4</accession>
<dbReference type="OrthoDB" id="5971719at2759"/>
<evidence type="ECO:0000256" key="5">
    <source>
        <dbReference type="ARBA" id="ARBA00020357"/>
    </source>
</evidence>
<evidence type="ECO:0000256" key="2">
    <source>
        <dbReference type="ARBA" id="ARBA00004134"/>
    </source>
</evidence>
<dbReference type="RefSeq" id="XP_018271205.1">
    <property type="nucleotide sequence ID" value="XM_018416707.1"/>
</dbReference>
<evidence type="ECO:0000256" key="1">
    <source>
        <dbReference type="ARBA" id="ARBA00004125"/>
    </source>
</evidence>
<dbReference type="GO" id="GO:0030674">
    <property type="term" value="F:protein-macromolecule adaptor activity"/>
    <property type="evidence" value="ECO:0007669"/>
    <property type="project" value="InterPro"/>
</dbReference>
<dbReference type="Pfam" id="PF00018">
    <property type="entry name" value="SH3_1"/>
    <property type="match status" value="1"/>
</dbReference>
<dbReference type="Gene3D" id="2.30.30.40">
    <property type="entry name" value="SH3 Domains"/>
    <property type="match status" value="3"/>
</dbReference>
<feature type="compositionally biased region" description="Low complexity" evidence="15">
    <location>
        <begin position="917"/>
        <end position="926"/>
    </location>
</feature>